<keyword evidence="2" id="KW-1185">Reference proteome</keyword>
<evidence type="ECO:0000313" key="1">
    <source>
        <dbReference type="EMBL" id="KAH7964611.1"/>
    </source>
</evidence>
<dbReference type="VEuPathDB" id="VectorBase:LOC119184693"/>
<name>A0A9J6D1A4_RHIMP</name>
<dbReference type="InterPro" id="IPR042266">
    <property type="entry name" value="PPPDE_sf"/>
</dbReference>
<dbReference type="EMBL" id="JABSTU010003806">
    <property type="protein sequence ID" value="KAH7964611.1"/>
    <property type="molecule type" value="Genomic_DNA"/>
</dbReference>
<dbReference type="Gene3D" id="3.90.1720.30">
    <property type="entry name" value="PPPDE domains"/>
    <property type="match status" value="1"/>
</dbReference>
<dbReference type="Proteomes" id="UP000821866">
    <property type="component" value="Unassembled WGS sequence"/>
</dbReference>
<proteinExistence type="predicted"/>
<evidence type="ECO:0000313" key="2">
    <source>
        <dbReference type="Proteomes" id="UP000821866"/>
    </source>
</evidence>
<accession>A0A9J6D1A4</accession>
<protein>
    <submittedName>
        <fullName evidence="1">Uncharacterized protein</fullName>
    </submittedName>
</protein>
<dbReference type="AlphaFoldDB" id="A0A9J6D1A4"/>
<comment type="caution">
    <text evidence="1">The sequence shown here is derived from an EMBL/GenBank/DDBJ whole genome shotgun (WGS) entry which is preliminary data.</text>
</comment>
<sequence>MLQRHGGRHRKQGGGGGFMTDVRVCSAILYRRGGRAEKNVQWAMALEEINSAILECTPETCDAYLCSKSIKCGCLLNGIASSSQSVCGNLWHKHWLVAFDYGGNELLVCEATKDRKKELIGRWSLEEKTAVHNRHLGEHTLPKARVEDVVKEMRYMGKYHATENNCQKWAMELLRRLRIQAPPDQLDAETVVGSAKPAIITTIVGIVLAGAVVIVKGTFGVCS</sequence>
<organism evidence="1 2">
    <name type="scientific">Rhipicephalus microplus</name>
    <name type="common">Cattle tick</name>
    <name type="synonym">Boophilus microplus</name>
    <dbReference type="NCBI Taxonomy" id="6941"/>
    <lineage>
        <taxon>Eukaryota</taxon>
        <taxon>Metazoa</taxon>
        <taxon>Ecdysozoa</taxon>
        <taxon>Arthropoda</taxon>
        <taxon>Chelicerata</taxon>
        <taxon>Arachnida</taxon>
        <taxon>Acari</taxon>
        <taxon>Parasitiformes</taxon>
        <taxon>Ixodida</taxon>
        <taxon>Ixodoidea</taxon>
        <taxon>Ixodidae</taxon>
        <taxon>Rhipicephalinae</taxon>
        <taxon>Rhipicephalus</taxon>
        <taxon>Boophilus</taxon>
    </lineage>
</organism>
<reference evidence="1" key="1">
    <citation type="journal article" date="2020" name="Cell">
        <title>Large-Scale Comparative Analyses of Tick Genomes Elucidate Their Genetic Diversity and Vector Capacities.</title>
        <authorList>
            <consortium name="Tick Genome and Microbiome Consortium (TIGMIC)"/>
            <person name="Jia N."/>
            <person name="Wang J."/>
            <person name="Shi W."/>
            <person name="Du L."/>
            <person name="Sun Y."/>
            <person name="Zhan W."/>
            <person name="Jiang J.F."/>
            <person name="Wang Q."/>
            <person name="Zhang B."/>
            <person name="Ji P."/>
            <person name="Bell-Sakyi L."/>
            <person name="Cui X.M."/>
            <person name="Yuan T.T."/>
            <person name="Jiang B.G."/>
            <person name="Yang W.F."/>
            <person name="Lam T.T."/>
            <person name="Chang Q.C."/>
            <person name="Ding S.J."/>
            <person name="Wang X.J."/>
            <person name="Zhu J.G."/>
            <person name="Ruan X.D."/>
            <person name="Zhao L."/>
            <person name="Wei J.T."/>
            <person name="Ye R.Z."/>
            <person name="Que T.C."/>
            <person name="Du C.H."/>
            <person name="Zhou Y.H."/>
            <person name="Cheng J.X."/>
            <person name="Dai P.F."/>
            <person name="Guo W.B."/>
            <person name="Han X.H."/>
            <person name="Huang E.J."/>
            <person name="Li L.F."/>
            <person name="Wei W."/>
            <person name="Gao Y.C."/>
            <person name="Liu J.Z."/>
            <person name="Shao H.Z."/>
            <person name="Wang X."/>
            <person name="Wang C.C."/>
            <person name="Yang T.C."/>
            <person name="Huo Q.B."/>
            <person name="Li W."/>
            <person name="Chen H.Y."/>
            <person name="Chen S.E."/>
            <person name="Zhou L.G."/>
            <person name="Ni X.B."/>
            <person name="Tian J.H."/>
            <person name="Sheng Y."/>
            <person name="Liu T."/>
            <person name="Pan Y.S."/>
            <person name="Xia L.Y."/>
            <person name="Li J."/>
            <person name="Zhao F."/>
            <person name="Cao W.C."/>
        </authorList>
    </citation>
    <scope>NUCLEOTIDE SEQUENCE</scope>
    <source>
        <strain evidence="1">Rmic-2018</strain>
    </source>
</reference>
<gene>
    <name evidence="1" type="ORF">HPB51_027154</name>
</gene>
<reference evidence="1" key="2">
    <citation type="submission" date="2021-09" db="EMBL/GenBank/DDBJ databases">
        <authorList>
            <person name="Jia N."/>
            <person name="Wang J."/>
            <person name="Shi W."/>
            <person name="Du L."/>
            <person name="Sun Y."/>
            <person name="Zhan W."/>
            <person name="Jiang J."/>
            <person name="Wang Q."/>
            <person name="Zhang B."/>
            <person name="Ji P."/>
            <person name="Sakyi L.B."/>
            <person name="Cui X."/>
            <person name="Yuan T."/>
            <person name="Jiang B."/>
            <person name="Yang W."/>
            <person name="Lam T.T.-Y."/>
            <person name="Chang Q."/>
            <person name="Ding S."/>
            <person name="Wang X."/>
            <person name="Zhu J."/>
            <person name="Ruan X."/>
            <person name="Zhao L."/>
            <person name="Wei J."/>
            <person name="Que T."/>
            <person name="Du C."/>
            <person name="Cheng J."/>
            <person name="Dai P."/>
            <person name="Han X."/>
            <person name="Huang E."/>
            <person name="Gao Y."/>
            <person name="Liu J."/>
            <person name="Shao H."/>
            <person name="Ye R."/>
            <person name="Li L."/>
            <person name="Wei W."/>
            <person name="Wang X."/>
            <person name="Wang C."/>
            <person name="Huo Q."/>
            <person name="Li W."/>
            <person name="Guo W."/>
            <person name="Chen H."/>
            <person name="Chen S."/>
            <person name="Zhou L."/>
            <person name="Zhou L."/>
            <person name="Ni X."/>
            <person name="Tian J."/>
            <person name="Zhou Y."/>
            <person name="Sheng Y."/>
            <person name="Liu T."/>
            <person name="Pan Y."/>
            <person name="Xia L."/>
            <person name="Li J."/>
            <person name="Zhao F."/>
            <person name="Cao W."/>
        </authorList>
    </citation>
    <scope>NUCLEOTIDE SEQUENCE</scope>
    <source>
        <strain evidence="1">Rmic-2018</strain>
        <tissue evidence="1">Larvae</tissue>
    </source>
</reference>